<dbReference type="SFLD" id="SFLDS00003">
    <property type="entry name" value="Haloacid_Dehalogenase"/>
    <property type="match status" value="1"/>
</dbReference>
<organism evidence="18 19">
    <name type="scientific">Desulforamulus aquiferis</name>
    <dbReference type="NCBI Taxonomy" id="1397668"/>
    <lineage>
        <taxon>Bacteria</taxon>
        <taxon>Bacillati</taxon>
        <taxon>Bacillota</taxon>
        <taxon>Clostridia</taxon>
        <taxon>Eubacteriales</taxon>
        <taxon>Peptococcaceae</taxon>
        <taxon>Desulforamulus</taxon>
    </lineage>
</organism>
<dbReference type="InterPro" id="IPR001757">
    <property type="entry name" value="P_typ_ATPase"/>
</dbReference>
<evidence type="ECO:0000256" key="15">
    <source>
        <dbReference type="ARBA" id="ARBA00049338"/>
    </source>
</evidence>
<evidence type="ECO:0000256" key="7">
    <source>
        <dbReference type="ARBA" id="ARBA00022741"/>
    </source>
</evidence>
<dbReference type="EMBL" id="JARPTC010000004">
    <property type="protein sequence ID" value="MDO7786304.1"/>
    <property type="molecule type" value="Genomic_DNA"/>
</dbReference>
<evidence type="ECO:0000256" key="6">
    <source>
        <dbReference type="ARBA" id="ARBA00022723"/>
    </source>
</evidence>
<feature type="transmembrane region" description="Helical" evidence="16">
    <location>
        <begin position="15"/>
        <end position="35"/>
    </location>
</feature>
<evidence type="ECO:0000256" key="13">
    <source>
        <dbReference type="ARBA" id="ARBA00023136"/>
    </source>
</evidence>
<dbReference type="GO" id="GO:0008551">
    <property type="term" value="F:P-type cadmium transporter activity"/>
    <property type="evidence" value="ECO:0007669"/>
    <property type="project" value="UniProtKB-EC"/>
</dbReference>
<dbReference type="Pfam" id="PF00122">
    <property type="entry name" value="E1-E2_ATPase"/>
    <property type="match status" value="1"/>
</dbReference>
<proteinExistence type="inferred from homology"/>
<dbReference type="InterPro" id="IPR036412">
    <property type="entry name" value="HAD-like_sf"/>
</dbReference>
<evidence type="ECO:0000256" key="1">
    <source>
        <dbReference type="ARBA" id="ARBA00004651"/>
    </source>
</evidence>
<evidence type="ECO:0000256" key="5">
    <source>
        <dbReference type="ARBA" id="ARBA00022692"/>
    </source>
</evidence>
<dbReference type="PRINTS" id="PR00941">
    <property type="entry name" value="CDATPASE"/>
</dbReference>
<dbReference type="InterPro" id="IPR008250">
    <property type="entry name" value="ATPase_P-typ_transduc_dom_A_sf"/>
</dbReference>
<dbReference type="SUPFAM" id="SSF56784">
    <property type="entry name" value="HAD-like"/>
    <property type="match status" value="1"/>
</dbReference>
<dbReference type="Gene3D" id="3.40.1110.10">
    <property type="entry name" value="Calcium-transporting ATPase, cytoplasmic domain N"/>
    <property type="match status" value="1"/>
</dbReference>
<gene>
    <name evidence="18" type="ORF">P6N53_03610</name>
</gene>
<dbReference type="SFLD" id="SFLDF00027">
    <property type="entry name" value="p-type_atpase"/>
    <property type="match status" value="1"/>
</dbReference>
<dbReference type="GO" id="GO:0016887">
    <property type="term" value="F:ATP hydrolysis activity"/>
    <property type="evidence" value="ECO:0007669"/>
    <property type="project" value="InterPro"/>
</dbReference>
<dbReference type="GO" id="GO:0046872">
    <property type="term" value="F:metal ion binding"/>
    <property type="evidence" value="ECO:0007669"/>
    <property type="project" value="UniProtKB-KW"/>
</dbReference>
<keyword evidence="5 16" id="KW-0812">Transmembrane</keyword>
<dbReference type="CDD" id="cd02079">
    <property type="entry name" value="P-type_ATPase_HM"/>
    <property type="match status" value="1"/>
</dbReference>
<dbReference type="InterPro" id="IPR027256">
    <property type="entry name" value="P-typ_ATPase_IB"/>
</dbReference>
<dbReference type="InterPro" id="IPR044492">
    <property type="entry name" value="P_typ_ATPase_HD_dom"/>
</dbReference>
<evidence type="ECO:0000256" key="3">
    <source>
        <dbReference type="ARBA" id="ARBA00022475"/>
    </source>
</evidence>
<keyword evidence="3 16" id="KW-1003">Cell membrane</keyword>
<keyword evidence="8" id="KW-0813">Transport</keyword>
<dbReference type="RefSeq" id="WP_304541251.1">
    <property type="nucleotide sequence ID" value="NZ_JARPTC010000004.1"/>
</dbReference>
<comment type="caution">
    <text evidence="18">The sequence shown here is derived from an EMBL/GenBank/DDBJ whole genome shotgun (WGS) entry which is preliminary data.</text>
</comment>
<dbReference type="AlphaFoldDB" id="A0AAW7Z9I1"/>
<keyword evidence="8" id="KW-0406">Ion transport</keyword>
<reference evidence="18" key="1">
    <citation type="journal article" date="2023" name="J. Hazard. Mater.">
        <title>Anaerobic biodegradation of pyrene and benzo[a]pyrene by a new sulfate-reducing Desulforamulus aquiferis strain DSA.</title>
        <authorList>
            <person name="Zhang Z."/>
            <person name="Sun J."/>
            <person name="Gong X."/>
            <person name="Wang C."/>
            <person name="Wang H."/>
        </authorList>
    </citation>
    <scope>NUCLEOTIDE SEQUENCE</scope>
    <source>
        <strain evidence="18">DSA</strain>
    </source>
</reference>
<keyword evidence="11 16" id="KW-1133">Transmembrane helix</keyword>
<dbReference type="Proteomes" id="UP001172911">
    <property type="component" value="Unassembled WGS sequence"/>
</dbReference>
<dbReference type="PROSITE" id="PS01229">
    <property type="entry name" value="COF_2"/>
    <property type="match status" value="1"/>
</dbReference>
<evidence type="ECO:0000256" key="8">
    <source>
        <dbReference type="ARBA" id="ARBA00022796"/>
    </source>
</evidence>
<dbReference type="NCBIfam" id="TIGR01525">
    <property type="entry name" value="ATPase-IB_hvy"/>
    <property type="match status" value="1"/>
</dbReference>
<feature type="domain" description="P-type ATPase A" evidence="17">
    <location>
        <begin position="125"/>
        <end position="225"/>
    </location>
</feature>
<evidence type="ECO:0000256" key="9">
    <source>
        <dbReference type="ARBA" id="ARBA00022840"/>
    </source>
</evidence>
<dbReference type="Gene3D" id="2.70.150.10">
    <property type="entry name" value="Calcium-transporting ATPase, cytoplasmic transduction domain A"/>
    <property type="match status" value="1"/>
</dbReference>
<keyword evidence="10" id="KW-1278">Translocase</keyword>
<dbReference type="NCBIfam" id="TIGR01511">
    <property type="entry name" value="ATPase-IB1_Cu"/>
    <property type="match status" value="1"/>
</dbReference>
<name>A0AAW7Z9I1_9FIRM</name>
<dbReference type="Gene3D" id="3.40.50.1000">
    <property type="entry name" value="HAD superfamily/HAD-like"/>
    <property type="match status" value="1"/>
</dbReference>
<keyword evidence="9 16" id="KW-0067">ATP-binding</keyword>
<evidence type="ECO:0000259" key="17">
    <source>
        <dbReference type="Pfam" id="PF00122"/>
    </source>
</evidence>
<keyword evidence="6 16" id="KW-0479">Metal-binding</keyword>
<evidence type="ECO:0000256" key="10">
    <source>
        <dbReference type="ARBA" id="ARBA00022967"/>
    </source>
</evidence>
<dbReference type="GO" id="GO:0005886">
    <property type="term" value="C:plasma membrane"/>
    <property type="evidence" value="ECO:0007669"/>
    <property type="project" value="UniProtKB-SubCell"/>
</dbReference>
<dbReference type="SFLD" id="SFLDG00002">
    <property type="entry name" value="C1.7:_P-type_atpase_like"/>
    <property type="match status" value="1"/>
</dbReference>
<keyword evidence="4" id="KW-0104">Cadmium</keyword>
<feature type="transmembrane region" description="Helical" evidence="16">
    <location>
        <begin position="79"/>
        <end position="107"/>
    </location>
</feature>
<dbReference type="GO" id="GO:0006825">
    <property type="term" value="P:copper ion transport"/>
    <property type="evidence" value="ECO:0007669"/>
    <property type="project" value="UniProtKB-KW"/>
</dbReference>
<feature type="transmembrane region" description="Helical" evidence="16">
    <location>
        <begin position="266"/>
        <end position="291"/>
    </location>
</feature>
<dbReference type="InterPro" id="IPR023298">
    <property type="entry name" value="ATPase_P-typ_TM_dom_sf"/>
</dbReference>
<keyword evidence="12" id="KW-0186">Copper</keyword>
<dbReference type="Pfam" id="PF00702">
    <property type="entry name" value="Hydrolase"/>
    <property type="match status" value="1"/>
</dbReference>
<accession>A0AAW7Z9I1</accession>
<dbReference type="PANTHER" id="PTHR48085">
    <property type="entry name" value="CADMIUM/ZINC-TRANSPORTING ATPASE HMA2-RELATED"/>
    <property type="match status" value="1"/>
</dbReference>
<protein>
    <recommendedName>
        <fullName evidence="14">Cd(2+)-exporting ATPase</fullName>
        <ecNumber evidence="14">7.2.2.21</ecNumber>
    </recommendedName>
</protein>
<keyword evidence="13 16" id="KW-0472">Membrane</keyword>
<dbReference type="SUPFAM" id="SSF81665">
    <property type="entry name" value="Calcium ATPase, transmembrane domain M"/>
    <property type="match status" value="1"/>
</dbReference>
<dbReference type="InterPro" id="IPR051014">
    <property type="entry name" value="Cation_Transport_ATPase_IB"/>
</dbReference>
<keyword evidence="7 16" id="KW-0547">Nucleotide-binding</keyword>
<evidence type="ECO:0000313" key="18">
    <source>
        <dbReference type="EMBL" id="MDO7786304.1"/>
    </source>
</evidence>
<dbReference type="NCBIfam" id="TIGR01494">
    <property type="entry name" value="ATPase_P-type"/>
    <property type="match status" value="1"/>
</dbReference>
<comment type="similarity">
    <text evidence="2 16">Belongs to the cation transport ATPase (P-type) (TC 3.A.3) family. Type IB subfamily.</text>
</comment>
<evidence type="ECO:0000256" key="16">
    <source>
        <dbReference type="RuleBase" id="RU362081"/>
    </source>
</evidence>
<dbReference type="EC" id="7.2.2.21" evidence="14"/>
<keyword evidence="19" id="KW-1185">Reference proteome</keyword>
<dbReference type="PROSITE" id="PS00154">
    <property type="entry name" value="ATPASE_E1_E2"/>
    <property type="match status" value="1"/>
</dbReference>
<dbReference type="InterPro" id="IPR023214">
    <property type="entry name" value="HAD_sf"/>
</dbReference>
<comment type="subcellular location">
    <subcellularLocation>
        <location evidence="1">Cell membrane</location>
        <topology evidence="1">Multi-pass membrane protein</topology>
    </subcellularLocation>
</comment>
<evidence type="ECO:0000313" key="19">
    <source>
        <dbReference type="Proteomes" id="UP001172911"/>
    </source>
</evidence>
<dbReference type="SUPFAM" id="SSF81653">
    <property type="entry name" value="Calcium ATPase, transduction domain A"/>
    <property type="match status" value="1"/>
</dbReference>
<evidence type="ECO:0000256" key="12">
    <source>
        <dbReference type="ARBA" id="ARBA00023008"/>
    </source>
</evidence>
<dbReference type="GO" id="GO:0005524">
    <property type="term" value="F:ATP binding"/>
    <property type="evidence" value="ECO:0007669"/>
    <property type="project" value="UniProtKB-UniRule"/>
</dbReference>
<dbReference type="InterPro" id="IPR023299">
    <property type="entry name" value="ATPase_P-typ_cyto_dom_N"/>
</dbReference>
<feature type="transmembrane region" description="Helical" evidence="16">
    <location>
        <begin position="577"/>
        <end position="596"/>
    </location>
</feature>
<feature type="transmembrane region" description="Helical" evidence="16">
    <location>
        <begin position="42"/>
        <end position="59"/>
    </location>
</feature>
<evidence type="ECO:0000256" key="11">
    <source>
        <dbReference type="ARBA" id="ARBA00022989"/>
    </source>
</evidence>
<comment type="catalytic activity">
    <reaction evidence="15">
        <text>Cd(2+)(in) + ATP + H2O = Cd(2+)(out) + ADP + phosphate + H(+)</text>
        <dbReference type="Rhea" id="RHEA:12132"/>
        <dbReference type="ChEBI" id="CHEBI:15377"/>
        <dbReference type="ChEBI" id="CHEBI:15378"/>
        <dbReference type="ChEBI" id="CHEBI:30616"/>
        <dbReference type="ChEBI" id="CHEBI:43474"/>
        <dbReference type="ChEBI" id="CHEBI:48775"/>
        <dbReference type="ChEBI" id="CHEBI:456216"/>
        <dbReference type="EC" id="7.2.2.21"/>
    </reaction>
</comment>
<dbReference type="PRINTS" id="PR00119">
    <property type="entry name" value="CATATPASE"/>
</dbReference>
<dbReference type="PANTHER" id="PTHR48085:SF5">
    <property type="entry name" value="CADMIUM_ZINC-TRANSPORTING ATPASE HMA4-RELATED"/>
    <property type="match status" value="1"/>
</dbReference>
<dbReference type="InterPro" id="IPR018303">
    <property type="entry name" value="ATPase_P-typ_P_site"/>
</dbReference>
<reference evidence="18" key="2">
    <citation type="submission" date="2023-03" db="EMBL/GenBank/DDBJ databases">
        <authorList>
            <person name="Zhang Z."/>
        </authorList>
    </citation>
    <scope>NUCLEOTIDE SEQUENCE</scope>
    <source>
        <strain evidence="18">DSA</strain>
    </source>
</reference>
<evidence type="ECO:0000256" key="2">
    <source>
        <dbReference type="ARBA" id="ARBA00006024"/>
    </source>
</evidence>
<feature type="transmembrane region" description="Helical" evidence="16">
    <location>
        <begin position="241"/>
        <end position="260"/>
    </location>
</feature>
<dbReference type="FunFam" id="2.70.150.10:FF:000020">
    <property type="entry name" value="Copper-exporting P-type ATPase A"/>
    <property type="match status" value="1"/>
</dbReference>
<evidence type="ECO:0000256" key="14">
    <source>
        <dbReference type="ARBA" id="ARBA00039103"/>
    </source>
</evidence>
<sequence>MEKDKIDHEQPQESAYWLEYAIIGITGILILVYWLGGIKEFAGVNLALLAAVIGGYPIVKEALIAVVTRGDTKVGLLVSIALIASISIGEYLAAAEVAFIMLVGELLEHITLEKSNKSINKLVDLKPLRARVLKNNTEIDVNADQLHIGDIVLVKSGDKIPVDGTVVKGHASVNQATITGESIPVAKVEGDSVLGGSINISGYMEIKATRVGEETALGHIITLVKQAQNSKAPIQRLVDKYATWFIPASLIIATMVFIITRDITRAVTILIVFCPCAMLLSTPTAVMAAIGNAARKGILIKGGEVLERTGKINAIVFDKTGTITRGTPEVKEIVPLAISSREILQYAAIAEKFSEHHLAEAIIKYGKKTELHIPSPDAWQVHAGLGVTAIYQGKKIILGSIEWISGFGIQISEADLRKYNEMAEHGCTTVALVIDNILCGFIGIADLIRENAAASIRDINNLKINKIMMLTGDNTLPAKYVANQVGINEYVAQQLPEGKANTIRQIQDKGFTVAMIGDGVNDAPSLATADVGIAMGISGTDVAVETANIALLSDDLSKIPGIISLSRNTLAVINQNIWFANGINLISIILASSGILGPILAAIVHNLSAIVVILNSSRLIKSKI</sequence>
<keyword evidence="8" id="KW-0187">Copper transport</keyword>
<evidence type="ECO:0000256" key="4">
    <source>
        <dbReference type="ARBA" id="ARBA00022539"/>
    </source>
</evidence>
<dbReference type="InterPro" id="IPR059000">
    <property type="entry name" value="ATPase_P-type_domA"/>
</dbReference>